<keyword evidence="2" id="KW-1185">Reference proteome</keyword>
<evidence type="ECO:0000313" key="2">
    <source>
        <dbReference type="Proteomes" id="UP001519460"/>
    </source>
</evidence>
<evidence type="ECO:0000313" key="1">
    <source>
        <dbReference type="EMBL" id="KAK7474494.1"/>
    </source>
</evidence>
<name>A0ABD0JI38_9CAEN</name>
<dbReference type="EMBL" id="JACVVK020000435">
    <property type="protein sequence ID" value="KAK7474494.1"/>
    <property type="molecule type" value="Genomic_DNA"/>
</dbReference>
<protein>
    <submittedName>
        <fullName evidence="1">Uncharacterized protein</fullName>
    </submittedName>
</protein>
<gene>
    <name evidence="1" type="ORF">BaRGS_00034248</name>
</gene>
<accession>A0ABD0JI38</accession>
<comment type="caution">
    <text evidence="1">The sequence shown here is derived from an EMBL/GenBank/DDBJ whole genome shotgun (WGS) entry which is preliminary data.</text>
</comment>
<proteinExistence type="predicted"/>
<dbReference type="Proteomes" id="UP001519460">
    <property type="component" value="Unassembled WGS sequence"/>
</dbReference>
<organism evidence="1 2">
    <name type="scientific">Batillaria attramentaria</name>
    <dbReference type="NCBI Taxonomy" id="370345"/>
    <lineage>
        <taxon>Eukaryota</taxon>
        <taxon>Metazoa</taxon>
        <taxon>Spiralia</taxon>
        <taxon>Lophotrochozoa</taxon>
        <taxon>Mollusca</taxon>
        <taxon>Gastropoda</taxon>
        <taxon>Caenogastropoda</taxon>
        <taxon>Sorbeoconcha</taxon>
        <taxon>Cerithioidea</taxon>
        <taxon>Batillariidae</taxon>
        <taxon>Batillaria</taxon>
    </lineage>
</organism>
<reference evidence="1 2" key="1">
    <citation type="journal article" date="2023" name="Sci. Data">
        <title>Genome assembly of the Korean intertidal mud-creeper Batillaria attramentaria.</title>
        <authorList>
            <person name="Patra A.K."/>
            <person name="Ho P.T."/>
            <person name="Jun S."/>
            <person name="Lee S.J."/>
            <person name="Kim Y."/>
            <person name="Won Y.J."/>
        </authorList>
    </citation>
    <scope>NUCLEOTIDE SEQUENCE [LARGE SCALE GENOMIC DNA]</scope>
    <source>
        <strain evidence="1">Wonlab-2016</strain>
    </source>
</reference>
<sequence length="98" mass="10875">MPDRNIAKRAFSNQRQGVGESVLGFAQAMHTLAGKCNKAAPGYLVMRRMNKNFCCKVLTGGSEYPSRVRYSSDFIAIIRHVQTVHVSRRKAAISTKST</sequence>
<dbReference type="AlphaFoldDB" id="A0ABD0JI38"/>